<comment type="caution">
    <text evidence="1">The sequence shown here is derived from an EMBL/GenBank/DDBJ whole genome shotgun (WGS) entry which is preliminary data.</text>
</comment>
<dbReference type="EMBL" id="BLQM01000612">
    <property type="protein sequence ID" value="GMH95528.1"/>
    <property type="molecule type" value="Genomic_DNA"/>
</dbReference>
<proteinExistence type="predicted"/>
<dbReference type="AlphaFoldDB" id="A0A9W7BZH1"/>
<organism evidence="1 2">
    <name type="scientific">Triparma laevis f. inornata</name>
    <dbReference type="NCBI Taxonomy" id="1714386"/>
    <lineage>
        <taxon>Eukaryota</taxon>
        <taxon>Sar</taxon>
        <taxon>Stramenopiles</taxon>
        <taxon>Ochrophyta</taxon>
        <taxon>Bolidophyceae</taxon>
        <taxon>Parmales</taxon>
        <taxon>Triparmaceae</taxon>
        <taxon>Triparma</taxon>
    </lineage>
</organism>
<reference evidence="2" key="1">
    <citation type="journal article" date="2023" name="Commun. Biol.">
        <title>Genome analysis of Parmales, the sister group of diatoms, reveals the evolutionary specialization of diatoms from phago-mixotrophs to photoautotrophs.</title>
        <authorList>
            <person name="Ban H."/>
            <person name="Sato S."/>
            <person name="Yoshikawa S."/>
            <person name="Yamada K."/>
            <person name="Nakamura Y."/>
            <person name="Ichinomiya M."/>
            <person name="Sato N."/>
            <person name="Blanc-Mathieu R."/>
            <person name="Endo H."/>
            <person name="Kuwata A."/>
            <person name="Ogata H."/>
        </authorList>
    </citation>
    <scope>NUCLEOTIDE SEQUENCE [LARGE SCALE GENOMIC DNA]</scope>
</reference>
<name>A0A9W7BZH1_9STRA</name>
<sequence>MVQAAKARGPIDFNVVEKDTVVKLRQEGKAALPMLVTVSGISTTTRFPAEWQAFFPTFVIFRRKITRVTSLSLSFLASVGHCTTLLP</sequence>
<evidence type="ECO:0000313" key="1">
    <source>
        <dbReference type="EMBL" id="GMH95528.1"/>
    </source>
</evidence>
<protein>
    <submittedName>
        <fullName evidence="1">Uncharacterized protein</fullName>
    </submittedName>
</protein>
<accession>A0A9W7BZH1</accession>
<dbReference type="Proteomes" id="UP001162640">
    <property type="component" value="Unassembled WGS sequence"/>
</dbReference>
<gene>
    <name evidence="1" type="ORF">TL16_g13181</name>
</gene>
<evidence type="ECO:0000313" key="2">
    <source>
        <dbReference type="Proteomes" id="UP001162640"/>
    </source>
</evidence>